<name>A0ABX0XPI3_9SPHN</name>
<gene>
    <name evidence="1" type="ORF">GGR88_002729</name>
</gene>
<protein>
    <submittedName>
        <fullName evidence="1">Uncharacterized protein</fullName>
    </submittedName>
</protein>
<sequence length="157" mass="15918">MRRVRAMVAMVLGGMAVTGCAVIPVGPVRVAEPAGFRWIARPAQAGEPAAALWGPANSEALYALSCTRAGLEVMEVTPGGDDAGDRWRLAVGSAEAVVPARHDAEGPGVETAVVPRGHPLVRALVRGGGPLTLRTGRGDATLPASPIVAEAARACVG</sequence>
<dbReference type="Proteomes" id="UP000734218">
    <property type="component" value="Unassembled WGS sequence"/>
</dbReference>
<dbReference type="EMBL" id="JAATJE010000002">
    <property type="protein sequence ID" value="NJC35215.1"/>
    <property type="molecule type" value="Genomic_DNA"/>
</dbReference>
<evidence type="ECO:0000313" key="2">
    <source>
        <dbReference type="Proteomes" id="UP000734218"/>
    </source>
</evidence>
<dbReference type="PROSITE" id="PS51257">
    <property type="entry name" value="PROKAR_LIPOPROTEIN"/>
    <property type="match status" value="1"/>
</dbReference>
<evidence type="ECO:0000313" key="1">
    <source>
        <dbReference type="EMBL" id="NJC35215.1"/>
    </source>
</evidence>
<accession>A0ABX0XPI3</accession>
<organism evidence="1 2">
    <name type="scientific">Sphingomonas jejuensis</name>
    <dbReference type="NCBI Taxonomy" id="904715"/>
    <lineage>
        <taxon>Bacteria</taxon>
        <taxon>Pseudomonadati</taxon>
        <taxon>Pseudomonadota</taxon>
        <taxon>Alphaproteobacteria</taxon>
        <taxon>Sphingomonadales</taxon>
        <taxon>Sphingomonadaceae</taxon>
        <taxon>Sphingomonas</taxon>
    </lineage>
</organism>
<proteinExistence type="predicted"/>
<reference evidence="1 2" key="1">
    <citation type="submission" date="2020-03" db="EMBL/GenBank/DDBJ databases">
        <title>Genomic Encyclopedia of Type Strains, Phase IV (KMG-IV): sequencing the most valuable type-strain genomes for metagenomic binning, comparative biology and taxonomic classification.</title>
        <authorList>
            <person name="Goeker M."/>
        </authorList>
    </citation>
    <scope>NUCLEOTIDE SEQUENCE [LARGE SCALE GENOMIC DNA]</scope>
    <source>
        <strain evidence="1 2">DSM 27651</strain>
    </source>
</reference>
<comment type="caution">
    <text evidence="1">The sequence shown here is derived from an EMBL/GenBank/DDBJ whole genome shotgun (WGS) entry which is preliminary data.</text>
</comment>
<dbReference type="RefSeq" id="WP_167955926.1">
    <property type="nucleotide sequence ID" value="NZ_JAATJE010000002.1"/>
</dbReference>
<keyword evidence="2" id="KW-1185">Reference proteome</keyword>